<dbReference type="GO" id="GO:0006310">
    <property type="term" value="P:DNA recombination"/>
    <property type="evidence" value="ECO:0007669"/>
    <property type="project" value="UniProtKB-KW"/>
</dbReference>
<sequence length="468" mass="51806">MPNGATVEDGIANWTDRDGCQRTAAVARKQVVLQRAEWRDSKGAKSAPIDHTGEAILVVTGNYYAAYSVGARRVRKSTKVTDKAVAQRIANQWENDDHLVAEGHIDDDGGLAAKYRTMPFAEHADAFIAFMGTKGGTEEHRERTKKHIEEFASVGKWKAVQAINPDDVTRHVQSLRTNGKSSRTIQARLQSIKSFTKWLFEQQRIKRDPLVSIKKPDPEADRKHERRMLLQDEWEWLASTTADNDVNRNGMDAAERLLLYRTAIQTGLRSGELFGLTRGNLKLEADTPHITCKASGTKNRKPAKQFIDPALAGDLASHIRRKTPQAPVFGIAAKDELARTIEHDLYDARLAWLASLADQPRVAAAESDFLAKINDEGKHLVFHSLRHSTGAWLAMAGVSIKVIQEVMRHSTPVLTLNTYGHLFPGQCEGAPATIAAMMAGSCPAKVTHTSPIHGAKQSNKPEKTRKKL</sequence>
<reference evidence="9 10" key="1">
    <citation type="submission" date="2017-06" db="EMBL/GenBank/DDBJ databases">
        <title>Description of Rhodopirellula bahusiensis sp. nov.</title>
        <authorList>
            <person name="Kizina J."/>
            <person name="Harder J."/>
        </authorList>
    </citation>
    <scope>NUCLEOTIDE SEQUENCE [LARGE SCALE GENOMIC DNA]</scope>
    <source>
        <strain evidence="9 10">SWK21</strain>
    </source>
</reference>
<dbReference type="Gene3D" id="1.10.150.130">
    <property type="match status" value="1"/>
</dbReference>
<feature type="domain" description="Core-binding (CB)" evidence="8">
    <location>
        <begin position="118"/>
        <end position="200"/>
    </location>
</feature>
<evidence type="ECO:0000256" key="6">
    <source>
        <dbReference type="SAM" id="MobiDB-lite"/>
    </source>
</evidence>
<dbReference type="AlphaFoldDB" id="A0A2G1W6N5"/>
<protein>
    <submittedName>
        <fullName evidence="9">Recombinase XerD</fullName>
    </submittedName>
</protein>
<dbReference type="InterPro" id="IPR002104">
    <property type="entry name" value="Integrase_catalytic"/>
</dbReference>
<dbReference type="PANTHER" id="PTHR30349">
    <property type="entry name" value="PHAGE INTEGRASE-RELATED"/>
    <property type="match status" value="1"/>
</dbReference>
<dbReference type="InterPro" id="IPR050090">
    <property type="entry name" value="Tyrosine_recombinase_XerCD"/>
</dbReference>
<feature type="domain" description="Tyr recombinase" evidence="7">
    <location>
        <begin position="224"/>
        <end position="432"/>
    </location>
</feature>
<dbReference type="Pfam" id="PF02899">
    <property type="entry name" value="Phage_int_SAM_1"/>
    <property type="match status" value="1"/>
</dbReference>
<evidence type="ECO:0000256" key="4">
    <source>
        <dbReference type="ARBA" id="ARBA00023172"/>
    </source>
</evidence>
<evidence type="ECO:0000256" key="3">
    <source>
        <dbReference type="ARBA" id="ARBA00023125"/>
    </source>
</evidence>
<proteinExistence type="inferred from homology"/>
<dbReference type="EMBL" id="NIZW01000010">
    <property type="protein sequence ID" value="PHQ34695.1"/>
    <property type="molecule type" value="Genomic_DNA"/>
</dbReference>
<dbReference type="Pfam" id="PF00589">
    <property type="entry name" value="Phage_integrase"/>
    <property type="match status" value="1"/>
</dbReference>
<evidence type="ECO:0000256" key="5">
    <source>
        <dbReference type="PROSITE-ProRule" id="PRU01248"/>
    </source>
</evidence>
<dbReference type="PANTHER" id="PTHR30349:SF64">
    <property type="entry name" value="PROPHAGE INTEGRASE INTD-RELATED"/>
    <property type="match status" value="1"/>
</dbReference>
<keyword evidence="2" id="KW-0229">DNA integration</keyword>
<dbReference type="InterPro" id="IPR011010">
    <property type="entry name" value="DNA_brk_join_enz"/>
</dbReference>
<organism evidence="9 10">
    <name type="scientific">Rhodopirellula bahusiensis</name>
    <dbReference type="NCBI Taxonomy" id="2014065"/>
    <lineage>
        <taxon>Bacteria</taxon>
        <taxon>Pseudomonadati</taxon>
        <taxon>Planctomycetota</taxon>
        <taxon>Planctomycetia</taxon>
        <taxon>Pirellulales</taxon>
        <taxon>Pirellulaceae</taxon>
        <taxon>Rhodopirellula</taxon>
    </lineage>
</organism>
<dbReference type="PROSITE" id="PS51898">
    <property type="entry name" value="TYR_RECOMBINASE"/>
    <property type="match status" value="1"/>
</dbReference>
<gene>
    <name evidence="9" type="ORF">CEE69_14275</name>
</gene>
<dbReference type="InterPro" id="IPR013762">
    <property type="entry name" value="Integrase-like_cat_sf"/>
</dbReference>
<dbReference type="GO" id="GO:0003677">
    <property type="term" value="F:DNA binding"/>
    <property type="evidence" value="ECO:0007669"/>
    <property type="project" value="UniProtKB-UniRule"/>
</dbReference>
<accession>A0A2G1W6N5</accession>
<dbReference type="Proteomes" id="UP000225740">
    <property type="component" value="Unassembled WGS sequence"/>
</dbReference>
<dbReference type="GO" id="GO:0015074">
    <property type="term" value="P:DNA integration"/>
    <property type="evidence" value="ECO:0007669"/>
    <property type="project" value="UniProtKB-KW"/>
</dbReference>
<name>A0A2G1W6N5_9BACT</name>
<evidence type="ECO:0000313" key="9">
    <source>
        <dbReference type="EMBL" id="PHQ34695.1"/>
    </source>
</evidence>
<evidence type="ECO:0000256" key="2">
    <source>
        <dbReference type="ARBA" id="ARBA00022908"/>
    </source>
</evidence>
<comment type="caution">
    <text evidence="9">The sequence shown here is derived from an EMBL/GenBank/DDBJ whole genome shotgun (WGS) entry which is preliminary data.</text>
</comment>
<feature type="region of interest" description="Disordered" evidence="6">
    <location>
        <begin position="446"/>
        <end position="468"/>
    </location>
</feature>
<evidence type="ECO:0000259" key="7">
    <source>
        <dbReference type="PROSITE" id="PS51898"/>
    </source>
</evidence>
<comment type="similarity">
    <text evidence="1">Belongs to the 'phage' integrase family.</text>
</comment>
<keyword evidence="10" id="KW-1185">Reference proteome</keyword>
<evidence type="ECO:0000313" key="10">
    <source>
        <dbReference type="Proteomes" id="UP000225740"/>
    </source>
</evidence>
<dbReference type="InterPro" id="IPR044068">
    <property type="entry name" value="CB"/>
</dbReference>
<dbReference type="Gene3D" id="1.10.443.10">
    <property type="entry name" value="Intergrase catalytic core"/>
    <property type="match status" value="1"/>
</dbReference>
<dbReference type="OrthoDB" id="292546at2"/>
<keyword evidence="4" id="KW-0233">DNA recombination</keyword>
<dbReference type="PROSITE" id="PS51900">
    <property type="entry name" value="CB"/>
    <property type="match status" value="1"/>
</dbReference>
<dbReference type="SUPFAM" id="SSF56349">
    <property type="entry name" value="DNA breaking-rejoining enzymes"/>
    <property type="match status" value="1"/>
</dbReference>
<dbReference type="InterPro" id="IPR010998">
    <property type="entry name" value="Integrase_recombinase_N"/>
</dbReference>
<evidence type="ECO:0000256" key="1">
    <source>
        <dbReference type="ARBA" id="ARBA00008857"/>
    </source>
</evidence>
<evidence type="ECO:0000259" key="8">
    <source>
        <dbReference type="PROSITE" id="PS51900"/>
    </source>
</evidence>
<keyword evidence="3 5" id="KW-0238">DNA-binding</keyword>
<dbReference type="InterPro" id="IPR004107">
    <property type="entry name" value="Integrase_SAM-like_N"/>
</dbReference>